<evidence type="ECO:0000313" key="5">
    <source>
        <dbReference type="EMBL" id="KAL3525528.1"/>
    </source>
</evidence>
<evidence type="ECO:0000313" key="6">
    <source>
        <dbReference type="Proteomes" id="UP001630127"/>
    </source>
</evidence>
<dbReference type="Gene3D" id="2.60.120.200">
    <property type="match status" value="1"/>
</dbReference>
<evidence type="ECO:0000259" key="4">
    <source>
        <dbReference type="Pfam" id="PF00139"/>
    </source>
</evidence>
<dbReference type="PROSITE" id="PS00308">
    <property type="entry name" value="LECTIN_LEGUME_ALPHA"/>
    <property type="match status" value="1"/>
</dbReference>
<evidence type="ECO:0000256" key="1">
    <source>
        <dbReference type="ARBA" id="ARBA00007606"/>
    </source>
</evidence>
<keyword evidence="3" id="KW-1133">Transmembrane helix</keyword>
<dbReference type="CDD" id="cd06899">
    <property type="entry name" value="lectin_legume_LecRK_Arcelin_ConA"/>
    <property type="match status" value="1"/>
</dbReference>
<name>A0ABD3A765_9GENT</name>
<keyword evidence="6" id="KW-1185">Reference proteome</keyword>
<dbReference type="PROSITE" id="PS00307">
    <property type="entry name" value="LECTIN_LEGUME_BETA"/>
    <property type="match status" value="1"/>
</dbReference>
<dbReference type="InterPro" id="IPR019825">
    <property type="entry name" value="Lectin_legB_Mn/Ca_BS"/>
</dbReference>
<accession>A0ABD3A765</accession>
<dbReference type="InterPro" id="IPR011009">
    <property type="entry name" value="Kinase-like_dom_sf"/>
</dbReference>
<evidence type="ECO:0000256" key="3">
    <source>
        <dbReference type="SAM" id="Phobius"/>
    </source>
</evidence>
<proteinExistence type="inferred from homology"/>
<dbReference type="Pfam" id="PF00139">
    <property type="entry name" value="Lectin_legB"/>
    <property type="match status" value="1"/>
</dbReference>
<gene>
    <name evidence="5" type="ORF">ACH5RR_013900</name>
</gene>
<dbReference type="PANTHER" id="PTHR32401">
    <property type="entry name" value="CONCANAVALIN A-LIKE LECTIN FAMILY PROTEIN"/>
    <property type="match status" value="1"/>
</dbReference>
<dbReference type="PANTHER" id="PTHR32401:SF47">
    <property type="entry name" value="LEGUME LECTIN DOMAIN-CONTAINING PROTEIN"/>
    <property type="match status" value="1"/>
</dbReference>
<comment type="similarity">
    <text evidence="1">Belongs to the leguminous lectin family.</text>
</comment>
<sequence>MATKFTKIAFLITCFFQFLFLAKAISFQISRFSPDLSTILYRGDATASVGTIEFNNVNYLCRVGQVIYSETVPIWDSHSGKVTDFTTHFSFIIDTQNQTHYGHGISFFLAPVGFQIPPNSAGGFLGLYNTSTINSSHDQMISVEFDSFSNPEWDPPYEHVGINNNSIASAVTTPWNVSLHSGETADAWIVYNSSTKNLSVSWSYGSSSSYSSLSHQIDLKQILPQWVIIGFSSATGEYVESHVLESWDFSSSLDIKKKSGNKAKEIGLILGLTVAGVVLIAGGIIAFVVIRRKIQPAKGNLESANLTTSMNDDFERGTGPKRFSYKDLVSATNNFSNDRKLGQGGFGGVYKVDRMPTDQKPESGLVEWVWDLYGLEELSSAVDKKLNNEFDLKQVECLLIVGLWCAHPDCNLRPSIKLAIQVLNFEAALPKLPNKMPVPIYDAPVANSSSAEPLITCTSIDVGR</sequence>
<organism evidence="5 6">
    <name type="scientific">Cinchona calisaya</name>
    <dbReference type="NCBI Taxonomy" id="153742"/>
    <lineage>
        <taxon>Eukaryota</taxon>
        <taxon>Viridiplantae</taxon>
        <taxon>Streptophyta</taxon>
        <taxon>Embryophyta</taxon>
        <taxon>Tracheophyta</taxon>
        <taxon>Spermatophyta</taxon>
        <taxon>Magnoliopsida</taxon>
        <taxon>eudicotyledons</taxon>
        <taxon>Gunneridae</taxon>
        <taxon>Pentapetalae</taxon>
        <taxon>asterids</taxon>
        <taxon>lamiids</taxon>
        <taxon>Gentianales</taxon>
        <taxon>Rubiaceae</taxon>
        <taxon>Cinchonoideae</taxon>
        <taxon>Cinchoneae</taxon>
        <taxon>Cinchona</taxon>
    </lineage>
</organism>
<dbReference type="FunFam" id="2.60.120.200:FF:000103">
    <property type="entry name" value="L-type lectin-domain containing receptor kinase IX.1"/>
    <property type="match status" value="1"/>
</dbReference>
<dbReference type="InterPro" id="IPR001220">
    <property type="entry name" value="Legume_lectin_dom"/>
</dbReference>
<reference evidence="5 6" key="1">
    <citation type="submission" date="2024-11" db="EMBL/GenBank/DDBJ databases">
        <title>A near-complete genome assembly of Cinchona calisaya.</title>
        <authorList>
            <person name="Lian D.C."/>
            <person name="Zhao X.W."/>
            <person name="Wei L."/>
        </authorList>
    </citation>
    <scope>NUCLEOTIDE SEQUENCE [LARGE SCALE GENOMIC DNA]</scope>
    <source>
        <tissue evidence="5">Nenye</tissue>
    </source>
</reference>
<dbReference type="SUPFAM" id="SSF49899">
    <property type="entry name" value="Concanavalin A-like lectins/glucanases"/>
    <property type="match status" value="1"/>
</dbReference>
<feature type="domain" description="Legume lectin" evidence="4">
    <location>
        <begin position="25"/>
        <end position="262"/>
    </location>
</feature>
<protein>
    <recommendedName>
        <fullName evidence="4">Legume lectin domain-containing protein</fullName>
    </recommendedName>
</protein>
<feature type="transmembrane region" description="Helical" evidence="3">
    <location>
        <begin position="266"/>
        <end position="290"/>
    </location>
</feature>
<dbReference type="EMBL" id="JBJUIK010000006">
    <property type="protein sequence ID" value="KAL3525528.1"/>
    <property type="molecule type" value="Genomic_DNA"/>
</dbReference>
<dbReference type="Gene3D" id="3.30.200.20">
    <property type="entry name" value="Phosphorylase Kinase, domain 1"/>
    <property type="match status" value="1"/>
</dbReference>
<dbReference type="SUPFAM" id="SSF56112">
    <property type="entry name" value="Protein kinase-like (PK-like)"/>
    <property type="match status" value="1"/>
</dbReference>
<dbReference type="AlphaFoldDB" id="A0ABD3A765"/>
<dbReference type="Proteomes" id="UP001630127">
    <property type="component" value="Unassembled WGS sequence"/>
</dbReference>
<dbReference type="Gene3D" id="1.10.510.10">
    <property type="entry name" value="Transferase(Phosphotransferase) domain 1"/>
    <property type="match status" value="1"/>
</dbReference>
<dbReference type="GO" id="GO:0030246">
    <property type="term" value="F:carbohydrate binding"/>
    <property type="evidence" value="ECO:0007669"/>
    <property type="project" value="UniProtKB-KW"/>
</dbReference>
<comment type="caution">
    <text evidence="5">The sequence shown here is derived from an EMBL/GenBank/DDBJ whole genome shotgun (WGS) entry which is preliminary data.</text>
</comment>
<dbReference type="InterPro" id="IPR050258">
    <property type="entry name" value="Leguminous_Lectin"/>
</dbReference>
<keyword evidence="3" id="KW-0472">Membrane</keyword>
<dbReference type="InterPro" id="IPR013320">
    <property type="entry name" value="ConA-like_dom_sf"/>
</dbReference>
<dbReference type="InterPro" id="IPR000985">
    <property type="entry name" value="Lectin_LegA_CS"/>
</dbReference>
<keyword evidence="2" id="KW-0430">Lectin</keyword>
<evidence type="ECO:0000256" key="2">
    <source>
        <dbReference type="ARBA" id="ARBA00022734"/>
    </source>
</evidence>
<keyword evidence="3" id="KW-0812">Transmembrane</keyword>